<dbReference type="AlphaFoldDB" id="A0A7R7EIP3"/>
<feature type="transmembrane region" description="Helical" evidence="1">
    <location>
        <begin position="29"/>
        <end position="50"/>
    </location>
</feature>
<feature type="domain" description="DUF58" evidence="2">
    <location>
        <begin position="192"/>
        <end position="260"/>
    </location>
</feature>
<dbReference type="EMBL" id="AP024169">
    <property type="protein sequence ID" value="BCN29414.1"/>
    <property type="molecule type" value="Genomic_DNA"/>
</dbReference>
<name>A0A7R7EIP3_9FIRM</name>
<dbReference type="Proteomes" id="UP000595897">
    <property type="component" value="Chromosome"/>
</dbReference>
<reference evidence="3 4" key="1">
    <citation type="submission" date="2020-11" db="EMBL/GenBank/DDBJ databases">
        <title>Draft genome sequencing of a Lachnospiraceae strain isolated from anoxic soil subjected to BSD treatment.</title>
        <authorList>
            <person name="Uek A."/>
            <person name="Tonouchi A."/>
        </authorList>
    </citation>
    <scope>NUCLEOTIDE SEQUENCE [LARGE SCALE GENOMIC DNA]</scope>
    <source>
        <strain evidence="3 4">TB5</strain>
    </source>
</reference>
<evidence type="ECO:0000256" key="1">
    <source>
        <dbReference type="SAM" id="Phobius"/>
    </source>
</evidence>
<proteinExistence type="predicted"/>
<dbReference type="Pfam" id="PF01882">
    <property type="entry name" value="DUF58"/>
    <property type="match status" value="1"/>
</dbReference>
<dbReference type="PANTHER" id="PTHR34351">
    <property type="entry name" value="SLR1927 PROTEIN-RELATED"/>
    <property type="match status" value="1"/>
</dbReference>
<sequence length="393" mass="45438">MLINRIILASLIVVAGIFASFYGGNIPYAFFYMTLIVPVLSFFYTFYVYIRLKMYQNIGKRTVVKGEVTDFNFQIANEDVIPYQNIKVGFYHDMSRILDSKEEKEYSLLLGEMNSLDTSICCNYMGEYYIGAKTVTITDFLYLFSITYTVLSKMKVWVLPRVVLLTNVKIISINPDSKKNVNRIGNEEADIEVRKYISGDNKKHIHWKLSAKKRELYTRKYTSIPKMGITIFMDLSRVEEDELTNFIVKDKIMESTLAIANYCKDKGIPSMVQYEQTSIQCIPIITQQDFDSFYHNSIALRFHTNRSIDHIMSSALEQDIATKQIHQYIAITHYLSEGLYKECLNVINNGFECGIILINDMMDQESNYLVKLIMQAGVNMTIVNYNDEIAEVL</sequence>
<evidence type="ECO:0000313" key="3">
    <source>
        <dbReference type="EMBL" id="BCN29414.1"/>
    </source>
</evidence>
<keyword evidence="1" id="KW-0472">Membrane</keyword>
<accession>A0A7R7EIP3</accession>
<keyword evidence="4" id="KW-1185">Reference proteome</keyword>
<evidence type="ECO:0000313" key="4">
    <source>
        <dbReference type="Proteomes" id="UP000595897"/>
    </source>
</evidence>
<protein>
    <recommendedName>
        <fullName evidence="2">DUF58 domain-containing protein</fullName>
    </recommendedName>
</protein>
<dbReference type="RefSeq" id="WP_271714693.1">
    <property type="nucleotide sequence ID" value="NZ_AP024169.1"/>
</dbReference>
<dbReference type="InterPro" id="IPR002881">
    <property type="entry name" value="DUF58"/>
</dbReference>
<gene>
    <name evidence="3" type="ORF">bsdtb5_07090</name>
</gene>
<dbReference type="PANTHER" id="PTHR34351:SF2">
    <property type="entry name" value="DUF58 DOMAIN-CONTAINING PROTEIN"/>
    <property type="match status" value="1"/>
</dbReference>
<organism evidence="3 4">
    <name type="scientific">Anaeromicropila herbilytica</name>
    <dbReference type="NCBI Taxonomy" id="2785025"/>
    <lineage>
        <taxon>Bacteria</taxon>
        <taxon>Bacillati</taxon>
        <taxon>Bacillota</taxon>
        <taxon>Clostridia</taxon>
        <taxon>Lachnospirales</taxon>
        <taxon>Lachnospiraceae</taxon>
        <taxon>Anaeromicropila</taxon>
    </lineage>
</organism>
<keyword evidence="1" id="KW-0812">Transmembrane</keyword>
<evidence type="ECO:0000259" key="2">
    <source>
        <dbReference type="Pfam" id="PF01882"/>
    </source>
</evidence>
<dbReference type="KEGG" id="ahb:bsdtb5_07090"/>
<keyword evidence="1" id="KW-1133">Transmembrane helix</keyword>